<sequence length="95" mass="9289">MGRRGGNGEGGRRGCEDSGSGMGDGRDGGFDVGDGRSGMVKEAWGLGHRVGGSNRLLTAWRWKNGGAGNKGSGSWGHGDGGSGVGMAAHGAGMGA</sequence>
<dbReference type="RefSeq" id="XP_010919001.1">
    <property type="nucleotide sequence ID" value="XM_010920699.1"/>
</dbReference>
<accession>A0A6I9R1W4</accession>
<dbReference type="AlphaFoldDB" id="A0A6I9R1W4"/>
<proteinExistence type="predicted"/>
<feature type="region of interest" description="Disordered" evidence="1">
    <location>
        <begin position="1"/>
        <end position="38"/>
    </location>
</feature>
<protein>
    <submittedName>
        <fullName evidence="3">Glycine-rich cell wall structural protein 2-like</fullName>
    </submittedName>
</protein>
<evidence type="ECO:0000256" key="1">
    <source>
        <dbReference type="SAM" id="MobiDB-lite"/>
    </source>
</evidence>
<name>A0A6I9R1W4_ELAGV</name>
<gene>
    <name evidence="3" type="primary">LOC105043228</name>
</gene>
<dbReference type="Proteomes" id="UP000504607">
    <property type="component" value="Chromosome 4"/>
</dbReference>
<keyword evidence="2" id="KW-1185">Reference proteome</keyword>
<organism evidence="2 3">
    <name type="scientific">Elaeis guineensis var. tenera</name>
    <name type="common">Oil palm</name>
    <dbReference type="NCBI Taxonomy" id="51953"/>
    <lineage>
        <taxon>Eukaryota</taxon>
        <taxon>Viridiplantae</taxon>
        <taxon>Streptophyta</taxon>
        <taxon>Embryophyta</taxon>
        <taxon>Tracheophyta</taxon>
        <taxon>Spermatophyta</taxon>
        <taxon>Magnoliopsida</taxon>
        <taxon>Liliopsida</taxon>
        <taxon>Arecaceae</taxon>
        <taxon>Arecoideae</taxon>
        <taxon>Cocoseae</taxon>
        <taxon>Elaeidinae</taxon>
        <taxon>Elaeis</taxon>
    </lineage>
</organism>
<evidence type="ECO:0000313" key="3">
    <source>
        <dbReference type="RefSeq" id="XP_010919001.1"/>
    </source>
</evidence>
<dbReference type="InParanoid" id="A0A6I9R1W4"/>
<evidence type="ECO:0000313" key="2">
    <source>
        <dbReference type="Proteomes" id="UP000504607"/>
    </source>
</evidence>
<reference evidence="3" key="1">
    <citation type="submission" date="2025-08" db="UniProtKB">
        <authorList>
            <consortium name="RefSeq"/>
        </authorList>
    </citation>
    <scope>IDENTIFICATION</scope>
</reference>